<keyword evidence="6" id="KW-1185">Reference proteome</keyword>
<name>A0A0D2IWJ9_9EURO</name>
<evidence type="ECO:0000256" key="2">
    <source>
        <dbReference type="PROSITE-ProRule" id="PRU00176"/>
    </source>
</evidence>
<evidence type="ECO:0000256" key="3">
    <source>
        <dbReference type="SAM" id="MobiDB-lite"/>
    </source>
</evidence>
<dbReference type="Proteomes" id="UP000053617">
    <property type="component" value="Unassembled WGS sequence"/>
</dbReference>
<dbReference type="EMBL" id="KN847475">
    <property type="protein sequence ID" value="KIX10374.1"/>
    <property type="molecule type" value="Genomic_DNA"/>
</dbReference>
<accession>A0A0D2IWJ9</accession>
<evidence type="ECO:0000256" key="1">
    <source>
        <dbReference type="ARBA" id="ARBA00022884"/>
    </source>
</evidence>
<evidence type="ECO:0000313" key="5">
    <source>
        <dbReference type="EMBL" id="KIX10374.1"/>
    </source>
</evidence>
<dbReference type="InterPro" id="IPR035979">
    <property type="entry name" value="RBD_domain_sf"/>
</dbReference>
<dbReference type="STRING" id="1442369.A0A0D2IWJ9"/>
<dbReference type="VEuPathDB" id="FungiDB:Z518_01456"/>
<gene>
    <name evidence="5" type="ORF">Z518_01456</name>
</gene>
<dbReference type="PROSITE" id="PS50102">
    <property type="entry name" value="RRM"/>
    <property type="match status" value="1"/>
</dbReference>
<dbReference type="PANTHER" id="PTHR23189">
    <property type="entry name" value="RNA RECOGNITION MOTIF-CONTAINING"/>
    <property type="match status" value="1"/>
</dbReference>
<protein>
    <recommendedName>
        <fullName evidence="4">RRM domain-containing protein</fullName>
    </recommendedName>
</protein>
<dbReference type="SUPFAM" id="SSF54928">
    <property type="entry name" value="RNA-binding domain, RBD"/>
    <property type="match status" value="1"/>
</dbReference>
<evidence type="ECO:0000313" key="6">
    <source>
        <dbReference type="Proteomes" id="UP000053617"/>
    </source>
</evidence>
<dbReference type="InterPro" id="IPR007201">
    <property type="entry name" value="Mei2-like_Rrm_C"/>
</dbReference>
<proteinExistence type="predicted"/>
<keyword evidence="1 2" id="KW-0694">RNA-binding</keyword>
<dbReference type="RefSeq" id="XP_013277510.1">
    <property type="nucleotide sequence ID" value="XM_013422056.1"/>
</dbReference>
<reference evidence="5 6" key="1">
    <citation type="submission" date="2015-01" db="EMBL/GenBank/DDBJ databases">
        <title>The Genome Sequence of Rhinocladiella mackenzie CBS 650.93.</title>
        <authorList>
            <consortium name="The Broad Institute Genomics Platform"/>
            <person name="Cuomo C."/>
            <person name="de Hoog S."/>
            <person name="Gorbushina A."/>
            <person name="Stielow B."/>
            <person name="Teixiera M."/>
            <person name="Abouelleil A."/>
            <person name="Chapman S.B."/>
            <person name="Priest M."/>
            <person name="Young S.K."/>
            <person name="Wortman J."/>
            <person name="Nusbaum C."/>
            <person name="Birren B."/>
        </authorList>
    </citation>
    <scope>NUCLEOTIDE SEQUENCE [LARGE SCALE GENOMIC DNA]</scope>
    <source>
        <strain evidence="5 6">CBS 650.93</strain>
    </source>
</reference>
<feature type="compositionally biased region" description="Polar residues" evidence="3">
    <location>
        <begin position="45"/>
        <end position="55"/>
    </location>
</feature>
<feature type="compositionally biased region" description="Polar residues" evidence="3">
    <location>
        <begin position="21"/>
        <end position="37"/>
    </location>
</feature>
<dbReference type="Pfam" id="PF04059">
    <property type="entry name" value="RRM_2"/>
    <property type="match status" value="1"/>
</dbReference>
<dbReference type="GO" id="GO:0003723">
    <property type="term" value="F:RNA binding"/>
    <property type="evidence" value="ECO:0007669"/>
    <property type="project" value="UniProtKB-UniRule"/>
</dbReference>
<dbReference type="HOGENOM" id="CLU_019467_1_0_1"/>
<organism evidence="5 6">
    <name type="scientific">Rhinocladiella mackenziei CBS 650.93</name>
    <dbReference type="NCBI Taxonomy" id="1442369"/>
    <lineage>
        <taxon>Eukaryota</taxon>
        <taxon>Fungi</taxon>
        <taxon>Dikarya</taxon>
        <taxon>Ascomycota</taxon>
        <taxon>Pezizomycotina</taxon>
        <taxon>Eurotiomycetes</taxon>
        <taxon>Chaetothyriomycetidae</taxon>
        <taxon>Chaetothyriales</taxon>
        <taxon>Herpotrichiellaceae</taxon>
        <taxon>Rhinocladiella</taxon>
    </lineage>
</organism>
<dbReference type="GeneID" id="25289527"/>
<feature type="region of interest" description="Disordered" evidence="3">
    <location>
        <begin position="631"/>
        <end position="652"/>
    </location>
</feature>
<dbReference type="OrthoDB" id="417481at2759"/>
<sequence>MPPSRCGATASSPHSVDETTFRGTPSTNPTSFTPEADTSTKHRAPNTTPRQLNVGTSVSAVGDVFLDAPNPTNDPHLSPPIEVFTPGLHDDFNRATATPPAARLAGLTLTTRPVDPVPVYQVPRDISANGNLGVRPLLKGRTSERNAYGLTQEQPQPVGIIGGPPRLPGLVADDPNILRAELGALDIGDLQVNAFGGIYLHDVRYSEGSFSTDENVTRAFAVIGNPDSFRSSKIATAFKPTTFPSVKTISASQMIHKGLFTVSFADVRDAKKAYDVSSTVLPLARVIPLSPKALAADEGKDPYQVSDFEGQAIVNVYFSSYSTARPMEAAPIVAEIKRLLTQCGDIKAFHTMPTAQNHVREFRIEFYNANHVDIAKDVITGTVIRGAVLGLEPFQPDVRDASQLAENPQEYLSITGRSTVPFDPDYDRLAFVIQRDALQQGRRFNQNGNHNAIDIVRIRLGIDVRTTVMLRNLPNRVNQQMLKAILDITSFGCYDFMYLRIETDFANNCNVGYAFINFIDFALARSGKRWNCFSSDKIAEVSYAAIQGRDCLIQKFRNSSLYIAGHVPNAGQEERFPGPDNHSKMRRSIENAEHVGLYIPRDSGNLTNRRGLRRTGKFIVDDKRRQAFYLPPARTTPKTIENPDDSPSPSRAALPFLVDINSLYDPFSGIPRP</sequence>
<dbReference type="AlphaFoldDB" id="A0A0D2IWJ9"/>
<evidence type="ECO:0000259" key="4">
    <source>
        <dbReference type="PROSITE" id="PS50102"/>
    </source>
</evidence>
<feature type="region of interest" description="Disordered" evidence="3">
    <location>
        <begin position="1"/>
        <end position="55"/>
    </location>
</feature>
<feature type="domain" description="RRM" evidence="4">
    <location>
        <begin position="466"/>
        <end position="558"/>
    </location>
</feature>
<dbReference type="InterPro" id="IPR000504">
    <property type="entry name" value="RRM_dom"/>
</dbReference>